<dbReference type="InterPro" id="IPR011006">
    <property type="entry name" value="CheY-like_superfamily"/>
</dbReference>
<name>A0A8J3MBM2_9RHOB</name>
<sequence>MRDFRQSGHPGGTMRILIVEGEPELGGLWARHLQRQGGQVSLASTQEAAILELQSRPFDIIVLDLVLEGGSALAVADFASFRCPETRVIFVTDTTFFSDGSIFAHSANACAYVQSHTTPEDLAAIVEHYGSVR</sequence>
<dbReference type="SMART" id="SM00448">
    <property type="entry name" value="REC"/>
    <property type="match status" value="1"/>
</dbReference>
<dbReference type="Gene3D" id="3.40.50.2300">
    <property type="match status" value="1"/>
</dbReference>
<dbReference type="Proteomes" id="UP000611500">
    <property type="component" value="Unassembled WGS sequence"/>
</dbReference>
<reference evidence="3" key="1">
    <citation type="journal article" date="2014" name="Int. J. Syst. Evol. Microbiol.">
        <title>Complete genome sequence of Corynebacterium casei LMG S-19264T (=DSM 44701T), isolated from a smear-ripened cheese.</title>
        <authorList>
            <consortium name="US DOE Joint Genome Institute (JGI-PGF)"/>
            <person name="Walter F."/>
            <person name="Albersmeier A."/>
            <person name="Kalinowski J."/>
            <person name="Ruckert C."/>
        </authorList>
    </citation>
    <scope>NUCLEOTIDE SEQUENCE</scope>
    <source>
        <strain evidence="3">CGMCC 1.7081</strain>
    </source>
</reference>
<feature type="domain" description="Response regulatory" evidence="2">
    <location>
        <begin position="15"/>
        <end position="130"/>
    </location>
</feature>
<dbReference type="AlphaFoldDB" id="A0A8J3MBM2"/>
<gene>
    <name evidence="3" type="primary">osp</name>
    <name evidence="3" type="ORF">GCM10010961_13280</name>
</gene>
<evidence type="ECO:0000313" key="3">
    <source>
        <dbReference type="EMBL" id="GHG85869.1"/>
    </source>
</evidence>
<reference evidence="3" key="2">
    <citation type="submission" date="2020-09" db="EMBL/GenBank/DDBJ databases">
        <authorList>
            <person name="Sun Q."/>
            <person name="Zhou Y."/>
        </authorList>
    </citation>
    <scope>NUCLEOTIDE SEQUENCE</scope>
    <source>
        <strain evidence="3">CGMCC 1.7081</strain>
    </source>
</reference>
<organism evidence="3 4">
    <name type="scientific">Pseudodonghicola xiamenensis</name>
    <dbReference type="NCBI Taxonomy" id="337702"/>
    <lineage>
        <taxon>Bacteria</taxon>
        <taxon>Pseudomonadati</taxon>
        <taxon>Pseudomonadota</taxon>
        <taxon>Alphaproteobacteria</taxon>
        <taxon>Rhodobacterales</taxon>
        <taxon>Paracoccaceae</taxon>
        <taxon>Pseudodonghicola</taxon>
    </lineage>
</organism>
<dbReference type="EMBL" id="BNAP01000003">
    <property type="protein sequence ID" value="GHG85869.1"/>
    <property type="molecule type" value="Genomic_DNA"/>
</dbReference>
<dbReference type="SUPFAM" id="SSF52172">
    <property type="entry name" value="CheY-like"/>
    <property type="match status" value="1"/>
</dbReference>
<protein>
    <submittedName>
        <fullName evidence="3">Response regulator</fullName>
    </submittedName>
</protein>
<evidence type="ECO:0000313" key="4">
    <source>
        <dbReference type="Proteomes" id="UP000611500"/>
    </source>
</evidence>
<dbReference type="GO" id="GO:0000160">
    <property type="term" value="P:phosphorelay signal transduction system"/>
    <property type="evidence" value="ECO:0007669"/>
    <property type="project" value="InterPro"/>
</dbReference>
<proteinExistence type="predicted"/>
<evidence type="ECO:0000259" key="2">
    <source>
        <dbReference type="PROSITE" id="PS50110"/>
    </source>
</evidence>
<dbReference type="CDD" id="cd00156">
    <property type="entry name" value="REC"/>
    <property type="match status" value="1"/>
</dbReference>
<dbReference type="PROSITE" id="PS50110">
    <property type="entry name" value="RESPONSE_REGULATORY"/>
    <property type="match status" value="1"/>
</dbReference>
<comment type="caution">
    <text evidence="3">The sequence shown here is derived from an EMBL/GenBank/DDBJ whole genome shotgun (WGS) entry which is preliminary data.</text>
</comment>
<keyword evidence="4" id="KW-1185">Reference proteome</keyword>
<feature type="modified residue" description="4-aspartylphosphate" evidence="1">
    <location>
        <position position="64"/>
    </location>
</feature>
<keyword evidence="1" id="KW-0597">Phosphoprotein</keyword>
<dbReference type="Pfam" id="PF00072">
    <property type="entry name" value="Response_reg"/>
    <property type="match status" value="1"/>
</dbReference>
<accession>A0A8J3MBM2</accession>
<dbReference type="InterPro" id="IPR001789">
    <property type="entry name" value="Sig_transdc_resp-reg_receiver"/>
</dbReference>
<evidence type="ECO:0000256" key="1">
    <source>
        <dbReference type="PROSITE-ProRule" id="PRU00169"/>
    </source>
</evidence>